<keyword evidence="1" id="KW-1133">Transmembrane helix</keyword>
<organism evidence="2 3">
    <name type="scientific">Candidatus Berkelbacteria bacterium RIFOXYA2_FULL_43_10</name>
    <dbReference type="NCBI Taxonomy" id="1797472"/>
    <lineage>
        <taxon>Bacteria</taxon>
        <taxon>Candidatus Berkelbacteria</taxon>
    </lineage>
</organism>
<comment type="caution">
    <text evidence="2">The sequence shown here is derived from an EMBL/GenBank/DDBJ whole genome shotgun (WGS) entry which is preliminary data.</text>
</comment>
<reference evidence="2 3" key="1">
    <citation type="journal article" date="2016" name="Nat. Commun.">
        <title>Thousands of microbial genomes shed light on interconnected biogeochemical processes in an aquifer system.</title>
        <authorList>
            <person name="Anantharaman K."/>
            <person name="Brown C.T."/>
            <person name="Hug L.A."/>
            <person name="Sharon I."/>
            <person name="Castelle C.J."/>
            <person name="Probst A.J."/>
            <person name="Thomas B.C."/>
            <person name="Singh A."/>
            <person name="Wilkins M.J."/>
            <person name="Karaoz U."/>
            <person name="Brodie E.L."/>
            <person name="Williams K.H."/>
            <person name="Hubbard S.S."/>
            <person name="Banfield J.F."/>
        </authorList>
    </citation>
    <scope>NUCLEOTIDE SEQUENCE [LARGE SCALE GENOMIC DNA]</scope>
</reference>
<evidence type="ECO:0000313" key="3">
    <source>
        <dbReference type="Proteomes" id="UP000178583"/>
    </source>
</evidence>
<dbReference type="InterPro" id="IPR007060">
    <property type="entry name" value="FtsL/DivIC"/>
</dbReference>
<evidence type="ECO:0008006" key="4">
    <source>
        <dbReference type="Google" id="ProtNLM"/>
    </source>
</evidence>
<feature type="transmembrane region" description="Helical" evidence="1">
    <location>
        <begin position="21"/>
        <end position="42"/>
    </location>
</feature>
<gene>
    <name evidence="2" type="ORF">A2215_00895</name>
</gene>
<name>A0A1F5EF59_9BACT</name>
<evidence type="ECO:0000313" key="2">
    <source>
        <dbReference type="EMBL" id="OGD65856.1"/>
    </source>
</evidence>
<dbReference type="EMBL" id="MEZY01000004">
    <property type="protein sequence ID" value="OGD65856.1"/>
    <property type="molecule type" value="Genomic_DNA"/>
</dbReference>
<dbReference type="AlphaFoldDB" id="A0A1F5EF59"/>
<keyword evidence="1" id="KW-0472">Membrane</keyword>
<keyword evidence="1" id="KW-0812">Transmembrane</keyword>
<sequence>MQTNIFTRIKNAIEKVIPMTFGSLILFLAVIYLLVIVGRAVWINYQSGKGIEEQVQKIADLQDEVRYLEFQVAYYQTDSFKEKEARAKLGYKAPGENVISLPTDAPADKVADSVQTQEVIEESNPRLWWKYFFGS</sequence>
<accession>A0A1F5EF59</accession>
<dbReference type="Pfam" id="PF04977">
    <property type="entry name" value="DivIC"/>
    <property type="match status" value="1"/>
</dbReference>
<evidence type="ECO:0000256" key="1">
    <source>
        <dbReference type="SAM" id="Phobius"/>
    </source>
</evidence>
<dbReference type="Proteomes" id="UP000178583">
    <property type="component" value="Unassembled WGS sequence"/>
</dbReference>
<proteinExistence type="predicted"/>
<protein>
    <recommendedName>
        <fullName evidence="4">Cell division protein FtsL</fullName>
    </recommendedName>
</protein>
<dbReference type="STRING" id="1797472.A2215_00895"/>